<dbReference type="InterPro" id="IPR001650">
    <property type="entry name" value="Helicase_C-like"/>
</dbReference>
<dbReference type="Gene3D" id="3.40.50.300">
    <property type="entry name" value="P-loop containing nucleotide triphosphate hydrolases"/>
    <property type="match status" value="2"/>
</dbReference>
<dbReference type="InterPro" id="IPR036890">
    <property type="entry name" value="HATPase_C_sf"/>
</dbReference>
<dbReference type="NCBIfam" id="NF047352">
    <property type="entry name" value="P_loop_sacsin"/>
    <property type="match status" value="1"/>
</dbReference>
<proteinExistence type="predicted"/>
<evidence type="ECO:0000313" key="3">
    <source>
        <dbReference type="EMBL" id="MFC6012896.1"/>
    </source>
</evidence>
<dbReference type="SMART" id="SM00487">
    <property type="entry name" value="DEXDc"/>
    <property type="match status" value="1"/>
</dbReference>
<evidence type="ECO:0000313" key="4">
    <source>
        <dbReference type="Proteomes" id="UP001596223"/>
    </source>
</evidence>
<dbReference type="RefSeq" id="WP_378607255.1">
    <property type="nucleotide sequence ID" value="NZ_JBHSQN010000011.1"/>
</dbReference>
<dbReference type="Pfam" id="PF00271">
    <property type="entry name" value="Helicase_C"/>
    <property type="match status" value="1"/>
</dbReference>
<dbReference type="InterPro" id="IPR050742">
    <property type="entry name" value="Helicase_Restrict-Modif_Enz"/>
</dbReference>
<dbReference type="Pfam" id="PF04851">
    <property type="entry name" value="ResIII"/>
    <property type="match status" value="1"/>
</dbReference>
<sequence>MTTSEWVPDRALIAELEGLFARAIDSYRANPNLVAEHANHEESIRVGGYANRTLLELVQNAADAMAGMHAASSTDGRVEIVLDLHSGTLYCANAGRPFSGTGLTALAHAHLSGKRGDEIGRFGLGFKSVLAVTDKPQVFSRSVSFEFNSIEANRALEGVGSVAKRLPVLRTATQIPDVDGEFAKDPILNELSQWAATVVKLPNVRKLAGLSKEIEGFRSEFLLFVEAVREVHLRVVGPGDEFATSHISRTLGNGKFQIERPDGKDTVWHVESEMHSPSVEARREVGEAVSREKVKVTVAMPERYADRQTGEFWSYFPLQDETTASALFNAPWSVNDDRTTLLKNQYNREIVLTLSKMFVDLLPRVVQVDDPAAHLDYMPARGREILSFGDDLLSAHVPKLAAQSCLVPDGKGRLCLPDELVPLSFFVPDVASRDHEAWIKSPCTGDDVPHWRCYSTPRRFARLRQMYAFSVEPERVEIQSRDENKALEQVQVRGIRSWLREWAAGDVRSAARALDFVRLHPNIEGIRRANIIPTTDGLKALGDGAQVFLKRVDDIEFEGSSFVLPEFLAIGGIEKILREQGFRDLDPVAILHARIDKLSPTAGVEDHEKFWDAVLDIRLEEASRIVQQKDKGNLKVPTVDGGWATPGSVFDIDGLSAGLGNRRLDRDRCVFEVARAAGVIHKPTHDYPLEDEVCADQYHDFVLAHLNSRLGSGERPVERIEFDQYLGAGPFSALLLMAKSGAPESIRAEWTSKLLELDEDPVWTCEDIDAQRPRKVPSPVRWAVTMAGLVISSQGSLPPSQVVSASLLEFQDFLPLYQGSRSVEDKLDLPRDIADVPADVLREALSQDIFKPGVKDVALASFVLKASRIAYVDGHPNQIPARVGRAVEGRRPGMVYLATNNEQQLLLSQKQKPHLRVEETDVDDFVAIVGCKRFEDSFAFSTIVEGRQDADPVVDLYPGLQESWLFDSGKLVHAMVARALYIAKRVTTEDGVEDRPLSWHLDGLTLVVPNELSERQVLETVNTAFELGLSNADLNNVEQVALDQRLEEGRQQARAATNDAERLEVFFGEDTLKENLPRGLWQALEAQNLVDNSSSVAELFLTVYGSDSVKQLAEQFRLEGYPDVPTGWTGGGKTIDWLRKMGFGTKYAGRKEERQPEEFIVPGAVKLNGLHKYQKQISEDLRSVLTQRSDKGLAQKAMVELPTGAGKTRVATQTVLKLFQDEVMSGTVLWIAQSVELCEQAVQTFITVWRYLADERPLSIGRLWEGNAIHEPDTEVSIVVATDAKLEVILHQPEYQWLRHVQAVFVDEAHRAGSSKRYRQIFSWLGVDGHNWERPLVGLSATPFKGRAEDGQQTKELAGRFGNKKLVAFEVDAYSQLQKLGVLAKVKHEVLPGVEVVLSEGELREIQDKRKVDRPLLERIGRDQARMRVLVDHILSQDNDWPILVFMPSILSAQVLAATLRYRGVKAAAVSGQTGRQERRDVIKRFKDGEIRILTNCDLLVQGFDAPGVRALYIARPTFSPGSYIQMAGRGLRGTENGGKEECLIVDVADNFGAVNDFLSYREYEDLWKEQNA</sequence>
<dbReference type="Proteomes" id="UP001596223">
    <property type="component" value="Unassembled WGS sequence"/>
</dbReference>
<name>A0ABW1JTX2_9NOCA</name>
<dbReference type="PANTHER" id="PTHR47396:SF1">
    <property type="entry name" value="ATP-DEPENDENT HELICASE IRC3-RELATED"/>
    <property type="match status" value="1"/>
</dbReference>
<dbReference type="PROSITE" id="PS51192">
    <property type="entry name" value="HELICASE_ATP_BIND_1"/>
    <property type="match status" value="1"/>
</dbReference>
<accession>A0ABW1JTX2</accession>
<dbReference type="InterPro" id="IPR014001">
    <property type="entry name" value="Helicase_ATP-bd"/>
</dbReference>
<gene>
    <name evidence="3" type="ORF">ACFP3H_17710</name>
</gene>
<comment type="caution">
    <text evidence="3">The sequence shown here is derived from an EMBL/GenBank/DDBJ whole genome shotgun (WGS) entry which is preliminary data.</text>
</comment>
<dbReference type="EMBL" id="JBHSQN010000011">
    <property type="protein sequence ID" value="MFC6012896.1"/>
    <property type="molecule type" value="Genomic_DNA"/>
</dbReference>
<evidence type="ECO:0000259" key="1">
    <source>
        <dbReference type="PROSITE" id="PS51192"/>
    </source>
</evidence>
<dbReference type="SUPFAM" id="SSF52540">
    <property type="entry name" value="P-loop containing nucleoside triphosphate hydrolases"/>
    <property type="match status" value="1"/>
</dbReference>
<dbReference type="SMART" id="SM00490">
    <property type="entry name" value="HELICc"/>
    <property type="match status" value="1"/>
</dbReference>
<dbReference type="Gene3D" id="3.30.565.10">
    <property type="entry name" value="Histidine kinase-like ATPase, C-terminal domain"/>
    <property type="match status" value="1"/>
</dbReference>
<protein>
    <submittedName>
        <fullName evidence="3">Sacsin N-terminal ATP-binding-like domain-containing protein</fullName>
    </submittedName>
</protein>
<feature type="domain" description="Helicase C-terminal" evidence="2">
    <location>
        <begin position="1429"/>
        <end position="1573"/>
    </location>
</feature>
<reference evidence="4" key="1">
    <citation type="journal article" date="2019" name="Int. J. Syst. Evol. Microbiol.">
        <title>The Global Catalogue of Microorganisms (GCM) 10K type strain sequencing project: providing services to taxonomists for standard genome sequencing and annotation.</title>
        <authorList>
            <consortium name="The Broad Institute Genomics Platform"/>
            <consortium name="The Broad Institute Genome Sequencing Center for Infectious Disease"/>
            <person name="Wu L."/>
            <person name="Ma J."/>
        </authorList>
    </citation>
    <scope>NUCLEOTIDE SEQUENCE [LARGE SCALE GENOMIC DNA]</scope>
    <source>
        <strain evidence="4">CCUG 36956</strain>
    </source>
</reference>
<feature type="domain" description="Helicase ATP-binding" evidence="1">
    <location>
        <begin position="1188"/>
        <end position="1361"/>
    </location>
</feature>
<dbReference type="PANTHER" id="PTHR47396">
    <property type="entry name" value="TYPE I RESTRICTION ENZYME ECOKI R PROTEIN"/>
    <property type="match status" value="1"/>
</dbReference>
<keyword evidence="4" id="KW-1185">Reference proteome</keyword>
<dbReference type="PROSITE" id="PS51194">
    <property type="entry name" value="HELICASE_CTER"/>
    <property type="match status" value="1"/>
</dbReference>
<evidence type="ECO:0000259" key="2">
    <source>
        <dbReference type="PROSITE" id="PS51194"/>
    </source>
</evidence>
<organism evidence="3 4">
    <name type="scientific">Nocardia lasii</name>
    <dbReference type="NCBI Taxonomy" id="1616107"/>
    <lineage>
        <taxon>Bacteria</taxon>
        <taxon>Bacillati</taxon>
        <taxon>Actinomycetota</taxon>
        <taxon>Actinomycetes</taxon>
        <taxon>Mycobacteriales</taxon>
        <taxon>Nocardiaceae</taxon>
        <taxon>Nocardia</taxon>
    </lineage>
</organism>
<dbReference type="InterPro" id="IPR006935">
    <property type="entry name" value="Helicase/UvrB_N"/>
</dbReference>
<dbReference type="SUPFAM" id="SSF55874">
    <property type="entry name" value="ATPase domain of HSP90 chaperone/DNA topoisomerase II/histidine kinase"/>
    <property type="match status" value="1"/>
</dbReference>
<dbReference type="InterPro" id="IPR027417">
    <property type="entry name" value="P-loop_NTPase"/>
</dbReference>